<accession>X1Q5F0</accession>
<organism evidence="1">
    <name type="scientific">marine sediment metagenome</name>
    <dbReference type="NCBI Taxonomy" id="412755"/>
    <lineage>
        <taxon>unclassified sequences</taxon>
        <taxon>metagenomes</taxon>
        <taxon>ecological metagenomes</taxon>
    </lineage>
</organism>
<gene>
    <name evidence="1" type="ORF">S06H3_49847</name>
</gene>
<sequence length="96" mass="10157">FLDGSYVTSKESPSDYDGCWDPSGVVAAKLDPVLLDFSDGRRMQKAKYRGELFIAGMANGSSGTFLEFFQTEKHTGSSKGIVGVVLDGALGSGLQS</sequence>
<dbReference type="InterPro" id="IPR053860">
    <property type="entry name" value="DUF6932"/>
</dbReference>
<dbReference type="Pfam" id="PF22014">
    <property type="entry name" value="DUF6932"/>
    <property type="match status" value="1"/>
</dbReference>
<dbReference type="EMBL" id="BARV01031511">
    <property type="protein sequence ID" value="GAI38469.1"/>
    <property type="molecule type" value="Genomic_DNA"/>
</dbReference>
<name>X1Q5F0_9ZZZZ</name>
<reference evidence="1" key="1">
    <citation type="journal article" date="2014" name="Front. Microbiol.">
        <title>High frequency of phylogenetically diverse reductive dehalogenase-homologous genes in deep subseafloor sedimentary metagenomes.</title>
        <authorList>
            <person name="Kawai M."/>
            <person name="Futagami T."/>
            <person name="Toyoda A."/>
            <person name="Takaki Y."/>
            <person name="Nishi S."/>
            <person name="Hori S."/>
            <person name="Arai W."/>
            <person name="Tsubouchi T."/>
            <person name="Morono Y."/>
            <person name="Uchiyama I."/>
            <person name="Ito T."/>
            <person name="Fujiyama A."/>
            <person name="Inagaki F."/>
            <person name="Takami H."/>
        </authorList>
    </citation>
    <scope>NUCLEOTIDE SEQUENCE</scope>
    <source>
        <strain evidence="1">Expedition CK06-06</strain>
    </source>
</reference>
<proteinExistence type="predicted"/>
<dbReference type="AlphaFoldDB" id="X1Q5F0"/>
<comment type="caution">
    <text evidence="1">The sequence shown here is derived from an EMBL/GenBank/DDBJ whole genome shotgun (WGS) entry which is preliminary data.</text>
</comment>
<evidence type="ECO:0000313" key="1">
    <source>
        <dbReference type="EMBL" id="GAI38469.1"/>
    </source>
</evidence>
<protein>
    <submittedName>
        <fullName evidence="1">Uncharacterized protein</fullName>
    </submittedName>
</protein>
<feature type="non-terminal residue" evidence="1">
    <location>
        <position position="1"/>
    </location>
</feature>